<dbReference type="InterPro" id="IPR025048">
    <property type="entry name" value="DUF3987"/>
</dbReference>
<keyword evidence="2" id="KW-1185">Reference proteome</keyword>
<protein>
    <submittedName>
        <fullName evidence="1">DUF3987 domain-containing protein</fullName>
    </submittedName>
</protein>
<gene>
    <name evidence="1" type="ORF">ELS83_21045</name>
</gene>
<proteinExistence type="predicted"/>
<accession>A0ABX1X212</accession>
<dbReference type="EMBL" id="RZNH01000064">
    <property type="protein sequence ID" value="NOU62286.1"/>
    <property type="molecule type" value="Genomic_DNA"/>
</dbReference>
<comment type="caution">
    <text evidence="1">The sequence shown here is derived from an EMBL/GenBank/DDBJ whole genome shotgun (WGS) entry which is preliminary data.</text>
</comment>
<reference evidence="1 2" key="1">
    <citation type="submission" date="2018-12" db="EMBL/GenBank/DDBJ databases">
        <title>Marinifilum JC070 sp. nov., a marine bacterium isolated from Yongle Blue Hole in the South China Sea.</title>
        <authorList>
            <person name="Fu T."/>
        </authorList>
    </citation>
    <scope>NUCLEOTIDE SEQUENCE [LARGE SCALE GENOMIC DNA]</scope>
    <source>
        <strain evidence="1 2">JC070</strain>
    </source>
</reference>
<dbReference type="RefSeq" id="WP_171597542.1">
    <property type="nucleotide sequence ID" value="NZ_RZNH01000064.1"/>
</dbReference>
<dbReference type="Proteomes" id="UP000732105">
    <property type="component" value="Unassembled WGS sequence"/>
</dbReference>
<sequence>MDNNQLTVLEEAGGANNVTFPLHVFPEPLREYINESADAINCPADFISMAVLSSFSLAVGSKVVADVKNIWKESPVLFSAIVAEPGAKKTPALKAGALAVFQLQQELAQIYATRKQAYIKNNEEFDKAFEKWRSIPKAKREFEDKPVKPIPPTLEQITTNDATIEGLSALLQKQPLRILFIQDELAGWVKGMNQYRQGNGADQEKWLSLWSCEDIIINRKSEDEAIYIRRPFVSVLGCLQPDVLNDFSKGKDNGFLDRILFVVPGPVKLEFTNKQVEEYLKCDYIKAFKRMYFFNYKDENPAIIEFSPTAYQKLEDYMNDCHYREMNSDELPYYLRGIWSKFVGYTIRFSIIIEAMKYGYSIGKLNKIELSSVEKAIELTEYFKIQAKKVQNILHSSTMDKKIEMAIQKIKKLGGTISLRNFYQRKIAGCKNKTSAENLVSEMIDRSLVETEKIRPKTGGKETILIKLIRDNQQPDI</sequence>
<evidence type="ECO:0000313" key="1">
    <source>
        <dbReference type="EMBL" id="NOU62286.1"/>
    </source>
</evidence>
<organism evidence="1 2">
    <name type="scientific">Marinifilum caeruleilacunae</name>
    <dbReference type="NCBI Taxonomy" id="2499076"/>
    <lineage>
        <taxon>Bacteria</taxon>
        <taxon>Pseudomonadati</taxon>
        <taxon>Bacteroidota</taxon>
        <taxon>Bacteroidia</taxon>
        <taxon>Marinilabiliales</taxon>
        <taxon>Marinifilaceae</taxon>
    </lineage>
</organism>
<evidence type="ECO:0000313" key="2">
    <source>
        <dbReference type="Proteomes" id="UP000732105"/>
    </source>
</evidence>
<dbReference type="Pfam" id="PF13148">
    <property type="entry name" value="DUF3987"/>
    <property type="match status" value="1"/>
</dbReference>
<name>A0ABX1X212_9BACT</name>